<keyword evidence="4" id="KW-0862">Zinc</keyword>
<dbReference type="PANTHER" id="PTHR30096:SF0">
    <property type="entry name" value="4,5-DOPA DIOXYGENASE EXTRADIOL-LIKE PROTEIN"/>
    <property type="match status" value="1"/>
</dbReference>
<dbReference type="AlphaFoldDB" id="A0A653A5U1"/>
<comment type="cofactor">
    <cofactor evidence="1">
        <name>Zn(2+)</name>
        <dbReference type="ChEBI" id="CHEBI:29105"/>
    </cofactor>
</comment>
<dbReference type="InterPro" id="IPR004183">
    <property type="entry name" value="Xdiol_dOase_suB"/>
</dbReference>
<dbReference type="GO" id="GO:0016702">
    <property type="term" value="F:oxidoreductase activity, acting on single donors with incorporation of molecular oxygen, incorporation of two atoms of oxygen"/>
    <property type="evidence" value="ECO:0007669"/>
    <property type="project" value="UniProtKB-ARBA"/>
</dbReference>
<dbReference type="EMBL" id="UPXZ01000004">
    <property type="protein sequence ID" value="VBB43393.1"/>
    <property type="molecule type" value="Genomic_DNA"/>
</dbReference>
<organism evidence="7">
    <name type="scientific">uncultured Paludibacter sp</name>
    <dbReference type="NCBI Taxonomy" id="497635"/>
    <lineage>
        <taxon>Bacteria</taxon>
        <taxon>Pseudomonadati</taxon>
        <taxon>Bacteroidota</taxon>
        <taxon>Bacteroidia</taxon>
        <taxon>Bacteroidales</taxon>
        <taxon>Paludibacteraceae</taxon>
        <taxon>Paludibacter</taxon>
        <taxon>environmental samples</taxon>
    </lineage>
</organism>
<evidence type="ECO:0000256" key="3">
    <source>
        <dbReference type="ARBA" id="ARBA00022723"/>
    </source>
</evidence>
<dbReference type="Gene3D" id="3.40.830.10">
    <property type="entry name" value="LigB-like"/>
    <property type="match status" value="1"/>
</dbReference>
<keyword evidence="3" id="KW-0479">Metal-binding</keyword>
<dbReference type="GO" id="GO:0008270">
    <property type="term" value="F:zinc ion binding"/>
    <property type="evidence" value="ECO:0007669"/>
    <property type="project" value="InterPro"/>
</dbReference>
<dbReference type="NCBIfam" id="NF007914">
    <property type="entry name" value="PRK10628.1"/>
    <property type="match status" value="1"/>
</dbReference>
<dbReference type="PIRSF" id="PIRSF006157">
    <property type="entry name" value="Doxgns_DODA"/>
    <property type="match status" value="1"/>
</dbReference>
<feature type="domain" description="Extradiol ring-cleavage dioxygenase class III enzyme subunit B" evidence="6">
    <location>
        <begin position="38"/>
        <end position="236"/>
    </location>
</feature>
<name>A0A653A5U1_9BACT</name>
<reference evidence="7" key="1">
    <citation type="submission" date="2018-07" db="EMBL/GenBank/DDBJ databases">
        <authorList>
            <consortium name="Genoscope - CEA"/>
            <person name="William W."/>
        </authorList>
    </citation>
    <scope>NUCLEOTIDE SEQUENCE</scope>
    <source>
        <strain evidence="7">IK1</strain>
    </source>
</reference>
<evidence type="ECO:0000256" key="2">
    <source>
        <dbReference type="ARBA" id="ARBA00007581"/>
    </source>
</evidence>
<evidence type="ECO:0000256" key="5">
    <source>
        <dbReference type="ARBA" id="ARBA00023002"/>
    </source>
</evidence>
<accession>A0A653A5U1</accession>
<dbReference type="EC" id="1.13.-.-" evidence="7"/>
<protein>
    <submittedName>
        <fullName evidence="7">Putative enzyme</fullName>
        <ecNumber evidence="7">1.13.-.-</ecNumber>
    </submittedName>
</protein>
<proteinExistence type="inferred from homology"/>
<evidence type="ECO:0000256" key="4">
    <source>
        <dbReference type="ARBA" id="ARBA00022833"/>
    </source>
</evidence>
<sequence>MNEKRMPALFVGHGSPMNAIEENQFTKTWKNLGAILPVPKAIVSISAHWETNGTFVTGMEHPKTIHDFGGFPSELYQMQYPAKGNPDLAKKIANTVNSKEIGIDPANWGLDHGTWSVLVHIYPQANIPVVQLSLDRYATFEQHYHIAKELSSFREEGILFLCSGNIIHNLRLVDWRNASNQYEWAKIVSDKIKQRILLGEHSSLIHLDNEDDAFKLAINSAEHYIPLLYLLGLQQENDSLTLFNDEILMGSLSMTGVLIK</sequence>
<keyword evidence="5 7" id="KW-0560">Oxidoreductase</keyword>
<dbReference type="InterPro" id="IPR014436">
    <property type="entry name" value="Extradiol_dOase_DODA"/>
</dbReference>
<dbReference type="Pfam" id="PF02900">
    <property type="entry name" value="LigB"/>
    <property type="match status" value="1"/>
</dbReference>
<dbReference type="SUPFAM" id="SSF53213">
    <property type="entry name" value="LigB-like"/>
    <property type="match status" value="1"/>
</dbReference>
<comment type="similarity">
    <text evidence="2">Belongs to the DODA-type extradiol aromatic ring-opening dioxygenase family.</text>
</comment>
<dbReference type="CDD" id="cd07363">
    <property type="entry name" value="45_DOPA_Dioxygenase"/>
    <property type="match status" value="1"/>
</dbReference>
<gene>
    <name evidence="7" type="primary">ygiD</name>
    <name evidence="7" type="ORF">TRIP_D120060</name>
</gene>
<evidence type="ECO:0000259" key="6">
    <source>
        <dbReference type="Pfam" id="PF02900"/>
    </source>
</evidence>
<evidence type="ECO:0000256" key="1">
    <source>
        <dbReference type="ARBA" id="ARBA00001947"/>
    </source>
</evidence>
<evidence type="ECO:0000313" key="7">
    <source>
        <dbReference type="EMBL" id="VBB43393.1"/>
    </source>
</evidence>
<dbReference type="PANTHER" id="PTHR30096">
    <property type="entry name" value="4,5-DOPA DIOXYGENASE EXTRADIOL-LIKE PROTEIN"/>
    <property type="match status" value="1"/>
</dbReference>
<dbReference type="GO" id="GO:0008198">
    <property type="term" value="F:ferrous iron binding"/>
    <property type="evidence" value="ECO:0007669"/>
    <property type="project" value="InterPro"/>
</dbReference>